<accession>F8A2E6</accession>
<keyword evidence="1" id="KW-1133">Transmembrane helix</keyword>
<dbReference type="EMBL" id="CP002665">
    <property type="protein sequence ID" value="AEI11803.1"/>
    <property type="molecule type" value="Genomic_DNA"/>
</dbReference>
<evidence type="ECO:0000313" key="2">
    <source>
        <dbReference type="EMBL" id="AEI11803.1"/>
    </source>
</evidence>
<dbReference type="STRING" id="593907.Celgi_1284"/>
<dbReference type="OrthoDB" id="5074562at2"/>
<proteinExistence type="predicted"/>
<keyword evidence="1" id="KW-0812">Transmembrane</keyword>
<reference evidence="3" key="1">
    <citation type="submission" date="2011-04" db="EMBL/GenBank/DDBJ databases">
        <title>Complete sequence of Cellvibrio gilvus ATCC 13127.</title>
        <authorList>
            <person name="Lucas S."/>
            <person name="Han J."/>
            <person name="Lapidus A."/>
            <person name="Cheng J.-F."/>
            <person name="Goodwin L."/>
            <person name="Pitluck S."/>
            <person name="Peters L."/>
            <person name="Munk A."/>
            <person name="Detter J.C."/>
            <person name="Han C."/>
            <person name="Tapia R."/>
            <person name="Land M."/>
            <person name="Hauser L."/>
            <person name="Kyrpides N."/>
            <person name="Ivanova N."/>
            <person name="Ovchinnikova G."/>
            <person name="Pagani I."/>
            <person name="Mead D."/>
            <person name="Brumm P."/>
            <person name="Woyke T."/>
        </authorList>
    </citation>
    <scope>NUCLEOTIDE SEQUENCE [LARGE SCALE GENOMIC DNA]</scope>
    <source>
        <strain evidence="3">ATCC 13127 / NRRL B-14078</strain>
    </source>
</reference>
<dbReference type="KEGG" id="cga:Celgi_1284"/>
<dbReference type="Proteomes" id="UP000000485">
    <property type="component" value="Chromosome"/>
</dbReference>
<evidence type="ECO:0000256" key="1">
    <source>
        <dbReference type="SAM" id="Phobius"/>
    </source>
</evidence>
<sequence length="180" mass="18576">MTHDLLTLDWWTAAGQRAAYTALAALLPLAALLIAGDVDVLYVLLVVALALLASLATSLAGLPEVTGRDTSPWIAVLVRVTKTSAQTLAANLVGSVVLTDVDWHITGTAVAGAALTTLVRTLMAYLPETPTGAAEFGEFELAAPALSAAERTHLEQLHAALADDSTPDDPAVTALGKILT</sequence>
<dbReference type="RefSeq" id="WP_013883322.1">
    <property type="nucleotide sequence ID" value="NC_015671.1"/>
</dbReference>
<organism evidence="2 3">
    <name type="scientific">Cellulomonas gilvus (strain ATCC 13127 / NRRL B-14078)</name>
    <name type="common">Cellvibrio gilvus</name>
    <dbReference type="NCBI Taxonomy" id="593907"/>
    <lineage>
        <taxon>Bacteria</taxon>
        <taxon>Bacillati</taxon>
        <taxon>Actinomycetota</taxon>
        <taxon>Actinomycetes</taxon>
        <taxon>Micrococcales</taxon>
        <taxon>Cellulomonadaceae</taxon>
        <taxon>Cellulomonas</taxon>
    </lineage>
</organism>
<gene>
    <name evidence="2" type="ordered locus">Celgi_1284</name>
</gene>
<evidence type="ECO:0000313" key="3">
    <source>
        <dbReference type="Proteomes" id="UP000000485"/>
    </source>
</evidence>
<feature type="transmembrane region" description="Helical" evidence="1">
    <location>
        <begin position="18"/>
        <end position="35"/>
    </location>
</feature>
<keyword evidence="3" id="KW-1185">Reference proteome</keyword>
<dbReference type="HOGENOM" id="CLU_1493637_0_0_11"/>
<dbReference type="AlphaFoldDB" id="F8A2E6"/>
<name>F8A2E6_CELGA</name>
<protein>
    <submittedName>
        <fullName evidence="2">Uncharacterized protein</fullName>
    </submittedName>
</protein>
<keyword evidence="1" id="KW-0472">Membrane</keyword>
<feature type="transmembrane region" description="Helical" evidence="1">
    <location>
        <begin position="41"/>
        <end position="62"/>
    </location>
</feature>